<comment type="caution">
    <text evidence="4">The sequence shown here is derived from an EMBL/GenBank/DDBJ whole genome shotgun (WGS) entry which is preliminary data.</text>
</comment>
<evidence type="ECO:0000256" key="1">
    <source>
        <dbReference type="ARBA" id="ARBA00022679"/>
    </source>
</evidence>
<evidence type="ECO:0000256" key="2">
    <source>
        <dbReference type="SAM" id="MobiDB-lite"/>
    </source>
</evidence>
<evidence type="ECO:0000313" key="5">
    <source>
        <dbReference type="Proteomes" id="UP001551482"/>
    </source>
</evidence>
<feature type="region of interest" description="Disordered" evidence="2">
    <location>
        <begin position="1"/>
        <end position="22"/>
    </location>
</feature>
<dbReference type="InterPro" id="IPR001296">
    <property type="entry name" value="Glyco_trans_1"/>
</dbReference>
<name>A0ABV3DHA0_9ACTN</name>
<dbReference type="EMBL" id="JBEZFP010000028">
    <property type="protein sequence ID" value="MEU8134544.1"/>
    <property type="molecule type" value="Genomic_DNA"/>
</dbReference>
<evidence type="ECO:0000313" key="4">
    <source>
        <dbReference type="EMBL" id="MEU8134544.1"/>
    </source>
</evidence>
<evidence type="ECO:0000259" key="3">
    <source>
        <dbReference type="Pfam" id="PF00534"/>
    </source>
</evidence>
<dbReference type="Proteomes" id="UP001551482">
    <property type="component" value="Unassembled WGS sequence"/>
</dbReference>
<dbReference type="RefSeq" id="WP_358353285.1">
    <property type="nucleotide sequence ID" value="NZ_JBEZFP010000028.1"/>
</dbReference>
<dbReference type="EC" id="2.4.-.-" evidence="4"/>
<reference evidence="4 5" key="1">
    <citation type="submission" date="2024-06" db="EMBL/GenBank/DDBJ databases">
        <title>The Natural Products Discovery Center: Release of the First 8490 Sequenced Strains for Exploring Actinobacteria Biosynthetic Diversity.</title>
        <authorList>
            <person name="Kalkreuter E."/>
            <person name="Kautsar S.A."/>
            <person name="Yang D."/>
            <person name="Bader C.D."/>
            <person name="Teijaro C.N."/>
            <person name="Fluegel L."/>
            <person name="Davis C.M."/>
            <person name="Simpson J.R."/>
            <person name="Lauterbach L."/>
            <person name="Steele A.D."/>
            <person name="Gui C."/>
            <person name="Meng S."/>
            <person name="Li G."/>
            <person name="Viehrig K."/>
            <person name="Ye F."/>
            <person name="Su P."/>
            <person name="Kiefer A.F."/>
            <person name="Nichols A."/>
            <person name="Cepeda A.J."/>
            <person name="Yan W."/>
            <person name="Fan B."/>
            <person name="Jiang Y."/>
            <person name="Adhikari A."/>
            <person name="Zheng C.-J."/>
            <person name="Schuster L."/>
            <person name="Cowan T.M."/>
            <person name="Smanski M.J."/>
            <person name="Chevrette M.G."/>
            <person name="De Carvalho L.P.S."/>
            <person name="Shen B."/>
        </authorList>
    </citation>
    <scope>NUCLEOTIDE SEQUENCE [LARGE SCALE GENOMIC DNA]</scope>
    <source>
        <strain evidence="4 5">NPDC048946</strain>
    </source>
</reference>
<accession>A0ABV3DHA0</accession>
<sequence>MTDATSETSSAAGRTPGDRTPIDVSIISSGHDVADARLHRTAAALIRAGLTVEVIALGDPAGGPLGARIVSLGARGGAIDRARRDLTVPFKARGKVVITLDPDLVPTAAAARLLRRGRLAVDVHEDYLKLLRDRPWGSSWKGRAGESLVRLCTAVTGRADLTVVADDHVPPLAARSRLVVKNLPDMGYLPEPGELDPTPRALYIGDVRRSRGLATMLAAVEAADPWELDIVGPVAGTDKVWLEEWRRSSPAAKRVRLHGRLSPEAAWRFARGAWVGFALLDDTPAFREAVPTKLYEYLGSGLAVVATPLPRMARIVGESGAGRVVRDAEDAGRVLRDWADHPEELCVMREAALEWTARHLAGVSPSDELARTISDLVRAAER</sequence>
<organism evidence="4 5">
    <name type="scientific">Streptodolium elevatio</name>
    <dbReference type="NCBI Taxonomy" id="3157996"/>
    <lineage>
        <taxon>Bacteria</taxon>
        <taxon>Bacillati</taxon>
        <taxon>Actinomycetota</taxon>
        <taxon>Actinomycetes</taxon>
        <taxon>Kitasatosporales</taxon>
        <taxon>Streptomycetaceae</taxon>
        <taxon>Streptodolium</taxon>
    </lineage>
</organism>
<dbReference type="Pfam" id="PF00534">
    <property type="entry name" value="Glycos_transf_1"/>
    <property type="match status" value="1"/>
</dbReference>
<proteinExistence type="predicted"/>
<dbReference type="Gene3D" id="3.40.50.2000">
    <property type="entry name" value="Glycogen Phosphorylase B"/>
    <property type="match status" value="1"/>
</dbReference>
<keyword evidence="5" id="KW-1185">Reference proteome</keyword>
<keyword evidence="4" id="KW-0328">Glycosyltransferase</keyword>
<keyword evidence="1 4" id="KW-0808">Transferase</keyword>
<feature type="compositionally biased region" description="Polar residues" evidence="2">
    <location>
        <begin position="1"/>
        <end position="12"/>
    </location>
</feature>
<feature type="domain" description="Glycosyl transferase family 1" evidence="3">
    <location>
        <begin position="198"/>
        <end position="352"/>
    </location>
</feature>
<gene>
    <name evidence="4" type="ORF">AB0C36_13640</name>
</gene>
<dbReference type="SUPFAM" id="SSF53756">
    <property type="entry name" value="UDP-Glycosyltransferase/glycogen phosphorylase"/>
    <property type="match status" value="1"/>
</dbReference>
<protein>
    <submittedName>
        <fullName evidence="4">Glycosyltransferase</fullName>
        <ecNumber evidence="4">2.4.-.-</ecNumber>
    </submittedName>
</protein>
<dbReference type="GO" id="GO:0016757">
    <property type="term" value="F:glycosyltransferase activity"/>
    <property type="evidence" value="ECO:0007669"/>
    <property type="project" value="UniProtKB-KW"/>
</dbReference>